<dbReference type="InterPro" id="IPR052340">
    <property type="entry name" value="RNase_Y/CdgJ"/>
</dbReference>
<accession>A0A099LRA8</accession>
<name>A0A099LRA8_9VIBR</name>
<dbReference type="Proteomes" id="UP000029994">
    <property type="component" value="Unassembled WGS sequence"/>
</dbReference>
<dbReference type="EMBL" id="JMCG01000001">
    <property type="protein sequence ID" value="KGK09827.1"/>
    <property type="molecule type" value="Genomic_DNA"/>
</dbReference>
<dbReference type="PROSITE" id="PS50883">
    <property type="entry name" value="EAL"/>
    <property type="match status" value="1"/>
</dbReference>
<dbReference type="RefSeq" id="WP_039422131.1">
    <property type="nucleotide sequence ID" value="NZ_CP061845.1"/>
</dbReference>
<dbReference type="PANTHER" id="PTHR33525:SF4">
    <property type="entry name" value="CYCLIC DI-GMP PHOSPHODIESTERASE CDGJ"/>
    <property type="match status" value="1"/>
</dbReference>
<gene>
    <name evidence="3" type="ORF">EA26_00185</name>
</gene>
<reference evidence="3 4" key="1">
    <citation type="submission" date="2014-04" db="EMBL/GenBank/DDBJ databases">
        <title>Genome sequencing of Vibrio navarrensis strains.</title>
        <authorList>
            <person name="Gladney L.M."/>
            <person name="Katz L.S."/>
            <person name="Marino-Ramirez L."/>
            <person name="Jordan I.K."/>
        </authorList>
    </citation>
    <scope>NUCLEOTIDE SEQUENCE [LARGE SCALE GENOMIC DNA]</scope>
    <source>
        <strain evidence="3 4">ATCC 51183</strain>
    </source>
</reference>
<dbReference type="PANTHER" id="PTHR33525">
    <property type="match status" value="1"/>
</dbReference>
<dbReference type="InterPro" id="IPR035919">
    <property type="entry name" value="EAL_sf"/>
</dbReference>
<dbReference type="Gene3D" id="3.20.20.450">
    <property type="entry name" value="EAL domain"/>
    <property type="match status" value="1"/>
</dbReference>
<keyword evidence="3" id="KW-0808">Transferase</keyword>
<dbReference type="SUPFAM" id="SSF141868">
    <property type="entry name" value="EAL domain-like"/>
    <property type="match status" value="1"/>
</dbReference>
<dbReference type="STRING" id="29495.EA26_00185"/>
<proteinExistence type="predicted"/>
<dbReference type="InterPro" id="IPR014408">
    <property type="entry name" value="dGMP_Pdiesterase_EAL/HD-GYP"/>
</dbReference>
<evidence type="ECO:0000259" key="1">
    <source>
        <dbReference type="PROSITE" id="PS50883"/>
    </source>
</evidence>
<keyword evidence="3" id="KW-0418">Kinase</keyword>
<dbReference type="SMART" id="SM00052">
    <property type="entry name" value="EAL"/>
    <property type="match status" value="1"/>
</dbReference>
<dbReference type="PROSITE" id="PS51833">
    <property type="entry name" value="HDOD"/>
    <property type="match status" value="1"/>
</dbReference>
<dbReference type="Pfam" id="PF00563">
    <property type="entry name" value="EAL"/>
    <property type="match status" value="1"/>
</dbReference>
<dbReference type="GeneID" id="43681644"/>
<feature type="domain" description="HDOD" evidence="2">
    <location>
        <begin position="202"/>
        <end position="389"/>
    </location>
</feature>
<protein>
    <submittedName>
        <fullName evidence="3">Histidine kinase</fullName>
    </submittedName>
</protein>
<dbReference type="InterPro" id="IPR001633">
    <property type="entry name" value="EAL_dom"/>
</dbReference>
<dbReference type="GO" id="GO:0016301">
    <property type="term" value="F:kinase activity"/>
    <property type="evidence" value="ECO:0007669"/>
    <property type="project" value="UniProtKB-KW"/>
</dbReference>
<dbReference type="Gene3D" id="1.10.3210.10">
    <property type="entry name" value="Hypothetical protein af1432"/>
    <property type="match status" value="1"/>
</dbReference>
<organism evidence="3 4">
    <name type="scientific">Vibrio navarrensis</name>
    <dbReference type="NCBI Taxonomy" id="29495"/>
    <lineage>
        <taxon>Bacteria</taxon>
        <taxon>Pseudomonadati</taxon>
        <taxon>Pseudomonadota</taxon>
        <taxon>Gammaproteobacteria</taxon>
        <taxon>Vibrionales</taxon>
        <taxon>Vibrionaceae</taxon>
        <taxon>Vibrio</taxon>
    </lineage>
</organism>
<evidence type="ECO:0000313" key="3">
    <source>
        <dbReference type="EMBL" id="KGK09827.1"/>
    </source>
</evidence>
<dbReference type="InterPro" id="IPR013976">
    <property type="entry name" value="HDOD"/>
</dbReference>
<dbReference type="eggNOG" id="COG3434">
    <property type="taxonomic scope" value="Bacteria"/>
</dbReference>
<dbReference type="AlphaFoldDB" id="A0A099LRA8"/>
<evidence type="ECO:0000313" key="4">
    <source>
        <dbReference type="Proteomes" id="UP000029994"/>
    </source>
</evidence>
<feature type="domain" description="EAL" evidence="1">
    <location>
        <begin position="1"/>
        <end position="208"/>
    </location>
</feature>
<dbReference type="Pfam" id="PF08668">
    <property type="entry name" value="HDOD"/>
    <property type="match status" value="1"/>
</dbReference>
<keyword evidence="4" id="KW-1185">Reference proteome</keyword>
<sequence length="407" mass="47190">MKSTYVARQPIFNRKKHTLGYELLFRDGENNAYPTHIASNRATYRLIVENFLSIGINPVIQSSRCFINFPYQSLIRRLPLSLPKNKVVVEVLETCEPTDELLEAIRELHREGYVIALDDFTLMPEWRRFLPFVHIVKLDVIALGLDNACELVREHQARRVKYHFLAEKVESAQEFEQAKEAGFKFFQGYFFSKPEMIETKYVSPEHAVALELFREVCQLEPDFDRIEKIISQDVTLSYKLLKLVNTQSTRLEVKIASFRQALIYLGQDKLKIFVSLVVASYISVRKPRELYNLSLQRAQFCELMSRRHPFSRHHEQGFMIGLLSILDAMMDLSVDTLVGSLPLSDVVKQALLHREGAYGDLIALEECFEQADWSGIEQISDKLGLSMDEVKYELIEAQRWSQELSQI</sequence>
<comment type="caution">
    <text evidence="3">The sequence shown here is derived from an EMBL/GenBank/DDBJ whole genome shotgun (WGS) entry which is preliminary data.</text>
</comment>
<dbReference type="PIRSF" id="PIRSF003180">
    <property type="entry name" value="DiGMPpdiest_YuxH"/>
    <property type="match status" value="1"/>
</dbReference>
<evidence type="ECO:0000259" key="2">
    <source>
        <dbReference type="PROSITE" id="PS51833"/>
    </source>
</evidence>
<dbReference type="SUPFAM" id="SSF109604">
    <property type="entry name" value="HD-domain/PDEase-like"/>
    <property type="match status" value="1"/>
</dbReference>